<comment type="subcellular location">
    <subcellularLocation>
        <location evidence="1">Cell outer membrane</location>
    </subcellularLocation>
</comment>
<dbReference type="Proteomes" id="UP000255165">
    <property type="component" value="Unassembled WGS sequence"/>
</dbReference>
<dbReference type="GO" id="GO:0009279">
    <property type="term" value="C:cell outer membrane"/>
    <property type="evidence" value="ECO:0007669"/>
    <property type="project" value="UniProtKB-SubCell"/>
</dbReference>
<keyword evidence="4" id="KW-1185">Reference proteome</keyword>
<dbReference type="GO" id="GO:0055085">
    <property type="term" value="P:transmembrane transport"/>
    <property type="evidence" value="ECO:0007669"/>
    <property type="project" value="TreeGrafter"/>
</dbReference>
<dbReference type="InterPro" id="IPR011250">
    <property type="entry name" value="OMP/PagP_B-barrel"/>
</dbReference>
<evidence type="ECO:0000256" key="2">
    <source>
        <dbReference type="SAM" id="SignalP"/>
    </source>
</evidence>
<dbReference type="EMBL" id="QKWJ01000011">
    <property type="protein sequence ID" value="RDK10038.1"/>
    <property type="molecule type" value="Genomic_DNA"/>
</dbReference>
<reference evidence="4" key="1">
    <citation type="submission" date="2018-06" db="EMBL/GenBank/DDBJ databases">
        <authorList>
            <person name="Feng T."/>
            <person name="Jeon C.O."/>
        </authorList>
    </citation>
    <scope>NUCLEOTIDE SEQUENCE [LARGE SCALE GENOMIC DNA]</scope>
    <source>
        <strain evidence="4">S23</strain>
    </source>
</reference>
<dbReference type="Gene3D" id="2.40.160.20">
    <property type="match status" value="1"/>
</dbReference>
<dbReference type="SUPFAM" id="SSF56925">
    <property type="entry name" value="OMPA-like"/>
    <property type="match status" value="1"/>
</dbReference>
<dbReference type="PANTHER" id="PTHR36920:SF1">
    <property type="entry name" value="OUTER MEMBRANE PROTEIN W"/>
    <property type="match status" value="1"/>
</dbReference>
<proteinExistence type="predicted"/>
<feature type="signal peptide" evidence="2">
    <location>
        <begin position="1"/>
        <end position="29"/>
    </location>
</feature>
<dbReference type="Pfam" id="PF03922">
    <property type="entry name" value="OmpW"/>
    <property type="match status" value="1"/>
</dbReference>
<dbReference type="InterPro" id="IPR005618">
    <property type="entry name" value="OMPW"/>
</dbReference>
<evidence type="ECO:0000256" key="1">
    <source>
        <dbReference type="ARBA" id="ARBA00004442"/>
    </source>
</evidence>
<name>A0A370NWX1_9BURK</name>
<dbReference type="RefSeq" id="WP_115015339.1">
    <property type="nucleotide sequence ID" value="NZ_QKWJ01000011.1"/>
</dbReference>
<gene>
    <name evidence="3" type="ORF">DN412_11720</name>
</gene>
<organism evidence="3 4">
    <name type="scientific">Cupriavidus lacunae</name>
    <dbReference type="NCBI Taxonomy" id="2666307"/>
    <lineage>
        <taxon>Bacteria</taxon>
        <taxon>Pseudomonadati</taxon>
        <taxon>Pseudomonadota</taxon>
        <taxon>Betaproteobacteria</taxon>
        <taxon>Burkholderiales</taxon>
        <taxon>Burkholderiaceae</taxon>
        <taxon>Cupriavidus</taxon>
    </lineage>
</organism>
<protein>
    <submittedName>
        <fullName evidence="3">OmpW family protein</fullName>
    </submittedName>
</protein>
<accession>A0A370NWX1</accession>
<comment type="caution">
    <text evidence="3">The sequence shown here is derived from an EMBL/GenBank/DDBJ whole genome shotgun (WGS) entry which is preliminary data.</text>
</comment>
<sequence length="229" mass="24519">MECKTERSKIKIYKCCFVVLSIIPAVTSAQNVTLQSDNSRWWIRAGGAWAAFNAGADMKAGGQLIPGASLDVKNNATFMAEFGYRITPSVSLGFTVGIPPTTTMSGTGTVAGVGKLGEVKYGPAVLTLQYQFQALAPYNLYPYLGAGVTYVKIFDTSDGAVSDFQARNAWGGVGQAGLEYRLTKHVGIFVDVKKFILRTRATGYLGQVPVHASARLDPVMLAAGIAFRF</sequence>
<dbReference type="PANTHER" id="PTHR36920">
    <property type="match status" value="1"/>
</dbReference>
<evidence type="ECO:0000313" key="3">
    <source>
        <dbReference type="EMBL" id="RDK10038.1"/>
    </source>
</evidence>
<keyword evidence="2" id="KW-0732">Signal</keyword>
<evidence type="ECO:0000313" key="4">
    <source>
        <dbReference type="Proteomes" id="UP000255165"/>
    </source>
</evidence>
<dbReference type="AlphaFoldDB" id="A0A370NWX1"/>
<feature type="chain" id="PRO_5016664007" evidence="2">
    <location>
        <begin position="30"/>
        <end position="229"/>
    </location>
</feature>